<keyword evidence="8" id="KW-1133">Transmembrane helix</keyword>
<dbReference type="GO" id="GO:0005975">
    <property type="term" value="P:carbohydrate metabolic process"/>
    <property type="evidence" value="ECO:0007669"/>
    <property type="project" value="InterPro"/>
</dbReference>
<keyword evidence="2 6" id="KW-0378">Hydrolase</keyword>
<dbReference type="Gene3D" id="2.160.20.10">
    <property type="entry name" value="Single-stranded right-handed beta-helix, Pectin lyase-like"/>
    <property type="match status" value="1"/>
</dbReference>
<keyword evidence="8" id="KW-0812">Transmembrane</keyword>
<dbReference type="Proteomes" id="UP001165085">
    <property type="component" value="Unassembled WGS sequence"/>
</dbReference>
<comment type="caution">
    <text evidence="10">The sequence shown here is derived from an EMBL/GenBank/DDBJ whole genome shotgun (WGS) entry which is preliminary data.</text>
</comment>
<dbReference type="AlphaFoldDB" id="A0A9W7BP96"/>
<protein>
    <submittedName>
        <fullName evidence="10">Uncharacterized protein</fullName>
    </submittedName>
</protein>
<dbReference type="Pfam" id="PF00295">
    <property type="entry name" value="Glyco_hydro_28"/>
    <property type="match status" value="1"/>
</dbReference>
<dbReference type="SUPFAM" id="SSF51126">
    <property type="entry name" value="Pectin lyase-like"/>
    <property type="match status" value="1"/>
</dbReference>
<dbReference type="PANTHER" id="PTHR31736:SF19">
    <property type="entry name" value="PECTIN LYASE SUPERFAMILY PROTEIN-RELATED"/>
    <property type="match status" value="1"/>
</dbReference>
<dbReference type="PANTHER" id="PTHR31736">
    <property type="match status" value="1"/>
</dbReference>
<evidence type="ECO:0000256" key="5">
    <source>
        <dbReference type="ARBA" id="ARBA00023295"/>
    </source>
</evidence>
<evidence type="ECO:0000256" key="1">
    <source>
        <dbReference type="ARBA" id="ARBA00008834"/>
    </source>
</evidence>
<evidence type="ECO:0000256" key="6">
    <source>
        <dbReference type="RuleBase" id="RU361169"/>
    </source>
</evidence>
<keyword evidence="4" id="KW-0325">Glycoprotein</keyword>
<proteinExistence type="inferred from homology"/>
<evidence type="ECO:0000256" key="9">
    <source>
        <dbReference type="SAM" id="SignalP"/>
    </source>
</evidence>
<feature type="region of interest" description="Disordered" evidence="7">
    <location>
        <begin position="646"/>
        <end position="671"/>
    </location>
</feature>
<keyword evidence="9" id="KW-0732">Signal</keyword>
<evidence type="ECO:0000313" key="10">
    <source>
        <dbReference type="EMBL" id="GMH92086.1"/>
    </source>
</evidence>
<feature type="signal peptide" evidence="9">
    <location>
        <begin position="1"/>
        <end position="24"/>
    </location>
</feature>
<dbReference type="InterPro" id="IPR011050">
    <property type="entry name" value="Pectin_lyase_fold/virulence"/>
</dbReference>
<feature type="transmembrane region" description="Helical" evidence="8">
    <location>
        <begin position="509"/>
        <end position="531"/>
    </location>
</feature>
<keyword evidence="3" id="KW-1015">Disulfide bond</keyword>
<dbReference type="EMBL" id="BRXY01000394">
    <property type="protein sequence ID" value="GMH92086.1"/>
    <property type="molecule type" value="Genomic_DNA"/>
</dbReference>
<accession>A0A9W7BP96</accession>
<gene>
    <name evidence="10" type="ORF">TrST_g11937</name>
</gene>
<evidence type="ECO:0000256" key="4">
    <source>
        <dbReference type="ARBA" id="ARBA00023180"/>
    </source>
</evidence>
<dbReference type="GO" id="GO:0004650">
    <property type="term" value="F:polygalacturonase activity"/>
    <property type="evidence" value="ECO:0007669"/>
    <property type="project" value="InterPro"/>
</dbReference>
<sequence length="671" mass="74796">MSPSTPTTFLLLLLFSFNPTLTCSLTTYNTFSDLGAIPNSKLISTAIENSRILENALNAMNKTSDGDSTVLEIEKGQTYYLQGGIYATGLRHSKILIDGTLKFREDGYWYGGGVEGWPMTTKKGKEHPKECLELRDVENVTFTSSSSGRGKTDRGVIDGSGQVWWGLPLFGYMSTGTARPHLIYVKRAKDFVFENIVLKDSPRWTFVGHGLDNAVIRDCSIVARRTRADGHGMIDLSAFNTDGFDVSGHDVHIHDCDIWNQDDCIAVKDDKDGSYNMLFENINASGTGLVIGSIGTTHVRNITFRDSYLHRSYKGIFLKFRDGANNQNNPGIIEDVLYKNITIFKSVQWPIWIGPAQQAISSNPCNPSPCSLCWPSFPHFGGDTCDPIAALYKNITLDQVTLTNPVTSPGVILGSSTERMQDLTFNDVVVSDCGEGASFDRIESFPGLKQDLSDVFVFEFYLMLTASIFTFICISILICCDYSGNTQRLHPRKWCMGKRSWLTPPNQDVFWTNAKIFTVGIVLFTFIPVYIMGSSLPGYGGHLNTAEYYECTGVDNGVAKGKTNIIPSCFIDETEGELMDSECQSWVIPTIGTCYVAFLVLFYSFVFWVPITDWRNQRNEEYQERNGGANGMVRTESEEGMAVELVVNGEDQEERRGSGVWKEDRELRGKV</sequence>
<feature type="transmembrane region" description="Helical" evidence="8">
    <location>
        <begin position="460"/>
        <end position="483"/>
    </location>
</feature>
<feature type="chain" id="PRO_5040834100" evidence="9">
    <location>
        <begin position="25"/>
        <end position="671"/>
    </location>
</feature>
<keyword evidence="8" id="KW-0472">Membrane</keyword>
<keyword evidence="5 6" id="KW-0326">Glycosidase</keyword>
<evidence type="ECO:0000256" key="7">
    <source>
        <dbReference type="SAM" id="MobiDB-lite"/>
    </source>
</evidence>
<name>A0A9W7BP96_9STRA</name>
<dbReference type="InterPro" id="IPR012334">
    <property type="entry name" value="Pectin_lyas_fold"/>
</dbReference>
<evidence type="ECO:0000256" key="3">
    <source>
        <dbReference type="ARBA" id="ARBA00023157"/>
    </source>
</evidence>
<evidence type="ECO:0000256" key="8">
    <source>
        <dbReference type="SAM" id="Phobius"/>
    </source>
</evidence>
<dbReference type="InterPro" id="IPR000743">
    <property type="entry name" value="Glyco_hydro_28"/>
</dbReference>
<dbReference type="GO" id="GO:0046576">
    <property type="term" value="F:rhamnogalacturonan alpha-L-rhamnopyranosyl-(1-&gt;4)-alpha-D-galactopyranosyluronide lyase activity"/>
    <property type="evidence" value="ECO:0007669"/>
    <property type="project" value="UniProtKB-ARBA"/>
</dbReference>
<feature type="transmembrane region" description="Helical" evidence="8">
    <location>
        <begin position="586"/>
        <end position="609"/>
    </location>
</feature>
<organism evidence="10 11">
    <name type="scientific">Triparma strigata</name>
    <dbReference type="NCBI Taxonomy" id="1606541"/>
    <lineage>
        <taxon>Eukaryota</taxon>
        <taxon>Sar</taxon>
        <taxon>Stramenopiles</taxon>
        <taxon>Ochrophyta</taxon>
        <taxon>Bolidophyceae</taxon>
        <taxon>Parmales</taxon>
        <taxon>Triparmaceae</taxon>
        <taxon>Triparma</taxon>
    </lineage>
</organism>
<evidence type="ECO:0000313" key="11">
    <source>
        <dbReference type="Proteomes" id="UP001165085"/>
    </source>
</evidence>
<feature type="compositionally biased region" description="Basic and acidic residues" evidence="7">
    <location>
        <begin position="653"/>
        <end position="671"/>
    </location>
</feature>
<evidence type="ECO:0000256" key="2">
    <source>
        <dbReference type="ARBA" id="ARBA00022801"/>
    </source>
</evidence>
<comment type="similarity">
    <text evidence="1 6">Belongs to the glycosyl hydrolase 28 family.</text>
</comment>
<dbReference type="OrthoDB" id="187139at2759"/>
<keyword evidence="11" id="KW-1185">Reference proteome</keyword>
<reference evidence="11" key="1">
    <citation type="journal article" date="2023" name="Commun. Biol.">
        <title>Genome analysis of Parmales, the sister group of diatoms, reveals the evolutionary specialization of diatoms from phago-mixotrophs to photoautotrophs.</title>
        <authorList>
            <person name="Ban H."/>
            <person name="Sato S."/>
            <person name="Yoshikawa S."/>
            <person name="Yamada K."/>
            <person name="Nakamura Y."/>
            <person name="Ichinomiya M."/>
            <person name="Sato N."/>
            <person name="Blanc-Mathieu R."/>
            <person name="Endo H."/>
            <person name="Kuwata A."/>
            <person name="Ogata H."/>
        </authorList>
    </citation>
    <scope>NUCLEOTIDE SEQUENCE [LARGE SCALE GENOMIC DNA]</scope>
    <source>
        <strain evidence="11">NIES 3701</strain>
    </source>
</reference>